<dbReference type="GeneID" id="38134869"/>
<dbReference type="EMBL" id="KZ852049">
    <property type="protein sequence ID" value="RDH32648.1"/>
    <property type="molecule type" value="Genomic_DNA"/>
</dbReference>
<name>A0A3F3Q0G1_9EURO</name>
<accession>A0A3F3Q0G1</accession>
<organism evidence="1 2">
    <name type="scientific">Aspergillus welwitschiae</name>
    <dbReference type="NCBI Taxonomy" id="1341132"/>
    <lineage>
        <taxon>Eukaryota</taxon>
        <taxon>Fungi</taxon>
        <taxon>Dikarya</taxon>
        <taxon>Ascomycota</taxon>
        <taxon>Pezizomycotina</taxon>
        <taxon>Eurotiomycetes</taxon>
        <taxon>Eurotiomycetidae</taxon>
        <taxon>Eurotiales</taxon>
        <taxon>Aspergillaceae</taxon>
        <taxon>Aspergillus</taxon>
        <taxon>Aspergillus subgen. Circumdati</taxon>
    </lineage>
</organism>
<evidence type="ECO:0000313" key="1">
    <source>
        <dbReference type="EMBL" id="RDH32648.1"/>
    </source>
</evidence>
<reference evidence="1 2" key="1">
    <citation type="submission" date="2018-07" db="EMBL/GenBank/DDBJ databases">
        <title>The genomes of Aspergillus section Nigri reveals drivers in fungal speciation.</title>
        <authorList>
            <consortium name="DOE Joint Genome Institute"/>
            <person name="Vesth T.C."/>
            <person name="Nybo J."/>
            <person name="Theobald S."/>
            <person name="Brandl J."/>
            <person name="Frisvad J.C."/>
            <person name="Nielsen K.F."/>
            <person name="Lyhne E.K."/>
            <person name="Kogle M.E."/>
            <person name="Kuo A."/>
            <person name="Riley R."/>
            <person name="Clum A."/>
            <person name="Nolan M."/>
            <person name="Lipzen A."/>
            <person name="Salamov A."/>
            <person name="Henrissat B."/>
            <person name="Wiebenga A."/>
            <person name="De vries R.P."/>
            <person name="Grigoriev I.V."/>
            <person name="Mortensen U.H."/>
            <person name="Andersen M.R."/>
            <person name="Baker S.E."/>
        </authorList>
    </citation>
    <scope>NUCLEOTIDE SEQUENCE [LARGE SCALE GENOMIC DNA]</scope>
    <source>
        <strain evidence="1 2">CBS 139.54b</strain>
    </source>
</reference>
<sequence length="72" mass="8205">MQVPPQTHRTIHVCIQPEESFGYTVDPPSLHFCLRQTRLDGIFFDGRGCSQWLIIIDSIHNPRDTTGLELVA</sequence>
<gene>
    <name evidence="1" type="ORF">BDQ94DRAFT_144759</name>
</gene>
<dbReference type="Proteomes" id="UP000253729">
    <property type="component" value="Unassembled WGS sequence"/>
</dbReference>
<proteinExistence type="predicted"/>
<dbReference type="AlphaFoldDB" id="A0A3F3Q0G1"/>
<dbReference type="RefSeq" id="XP_026625670.1">
    <property type="nucleotide sequence ID" value="XM_026766513.1"/>
</dbReference>
<protein>
    <submittedName>
        <fullName evidence="1">Uncharacterized protein</fullName>
    </submittedName>
</protein>
<keyword evidence="2" id="KW-1185">Reference proteome</keyword>
<evidence type="ECO:0000313" key="2">
    <source>
        <dbReference type="Proteomes" id="UP000253729"/>
    </source>
</evidence>